<organism evidence="11">
    <name type="scientific">Schistosoma japonicum</name>
    <name type="common">Blood fluke</name>
    <dbReference type="NCBI Taxonomy" id="6182"/>
    <lineage>
        <taxon>Eukaryota</taxon>
        <taxon>Metazoa</taxon>
        <taxon>Spiralia</taxon>
        <taxon>Lophotrochozoa</taxon>
        <taxon>Platyhelminthes</taxon>
        <taxon>Trematoda</taxon>
        <taxon>Digenea</taxon>
        <taxon>Strigeidida</taxon>
        <taxon>Schistosomatoidea</taxon>
        <taxon>Schistosomatidae</taxon>
        <taxon>Schistosoma</taxon>
    </lineage>
</organism>
<dbReference type="FunFam" id="3.40.190.10:FF:000005">
    <property type="entry name" value="Porphobilinogen deaminase"/>
    <property type="match status" value="1"/>
</dbReference>
<comment type="function">
    <text evidence="2">Tetrapolymerization of the monopyrrole PBG into the hydroxymethylbilane pre-uroporphyrinogen in several discrete steps.</text>
</comment>
<dbReference type="EMBL" id="FN317018">
    <property type="protein sequence ID" value="CAX72749.1"/>
    <property type="molecule type" value="mRNA"/>
</dbReference>
<dbReference type="GO" id="GO:0006782">
    <property type="term" value="P:protoporphyrinogen IX biosynthetic process"/>
    <property type="evidence" value="ECO:0007669"/>
    <property type="project" value="UniProtKB-UniPathway"/>
</dbReference>
<dbReference type="InterPro" id="IPR036803">
    <property type="entry name" value="Porphobilinogen_deaminase_C_sf"/>
</dbReference>
<dbReference type="PROSITE" id="PS00533">
    <property type="entry name" value="PORPHOBILINOGEN_DEAM"/>
    <property type="match status" value="1"/>
</dbReference>
<dbReference type="Pfam" id="PF01379">
    <property type="entry name" value="Porphobil_deam"/>
    <property type="match status" value="1"/>
</dbReference>
<dbReference type="PANTHER" id="PTHR11557">
    <property type="entry name" value="PORPHOBILINOGEN DEAMINASE"/>
    <property type="match status" value="1"/>
</dbReference>
<dbReference type="SUPFAM" id="SSF53850">
    <property type="entry name" value="Periplasmic binding protein-like II"/>
    <property type="match status" value="1"/>
</dbReference>
<dbReference type="GO" id="GO:0005737">
    <property type="term" value="C:cytoplasm"/>
    <property type="evidence" value="ECO:0007669"/>
    <property type="project" value="TreeGrafter"/>
</dbReference>
<accession>C1LDH1</accession>
<name>C1LDH1_SCHJA</name>
<reference evidence="11" key="1">
    <citation type="journal article" date="2009" name="Nature">
        <title>The Schistosoma japonicum genome reveals features of host-parasite interplay.</title>
        <authorList>
            <person name="Liu F."/>
            <person name="Zhou Y."/>
            <person name="Wang Z.Q."/>
            <person name="Lu G."/>
            <person name="Zheng H."/>
            <person name="Brindley P.J."/>
            <person name="McManus D.P."/>
            <person name="Blair D."/>
            <person name="Zhang Q.H."/>
            <person name="Zhong Y."/>
            <person name="Wang S."/>
            <person name="Han Z.G."/>
            <person name="Chen Z."/>
        </authorList>
    </citation>
    <scope>NUCLEOTIDE SEQUENCE</scope>
    <source>
        <strain evidence="11">Anhui</strain>
    </source>
</reference>
<evidence type="ECO:0000256" key="8">
    <source>
        <dbReference type="ARBA" id="ARBA00033064"/>
    </source>
</evidence>
<dbReference type="PRINTS" id="PR00151">
    <property type="entry name" value="PORPHBDMNASE"/>
</dbReference>
<evidence type="ECO:0000256" key="3">
    <source>
        <dbReference type="ARBA" id="ARBA00004735"/>
    </source>
</evidence>
<keyword evidence="6 11" id="KW-0808">Transferase</keyword>
<feature type="domain" description="Porphobilinogen deaminase C-terminal" evidence="10">
    <location>
        <begin position="245"/>
        <end position="300"/>
    </location>
</feature>
<evidence type="ECO:0000256" key="6">
    <source>
        <dbReference type="ARBA" id="ARBA00022679"/>
    </source>
</evidence>
<evidence type="ECO:0000259" key="10">
    <source>
        <dbReference type="Pfam" id="PF03900"/>
    </source>
</evidence>
<evidence type="ECO:0000256" key="2">
    <source>
        <dbReference type="ARBA" id="ARBA00002869"/>
    </source>
</evidence>
<evidence type="ECO:0000256" key="1">
    <source>
        <dbReference type="ARBA" id="ARBA00001916"/>
    </source>
</evidence>
<dbReference type="OrthoDB" id="564646at2759"/>
<keyword evidence="13" id="KW-1185">Reference proteome</keyword>
<reference evidence="11" key="2">
    <citation type="submission" date="2009-03" db="EMBL/GenBank/DDBJ databases">
        <authorList>
            <person name="Gang L."/>
        </authorList>
    </citation>
    <scope>NUCLEOTIDE SEQUENCE</scope>
    <source>
        <strain evidence="11">Anhui</strain>
    </source>
</reference>
<dbReference type="InterPro" id="IPR022418">
    <property type="entry name" value="Porphobilinogen_deaminase_C"/>
</dbReference>
<gene>
    <name evidence="11" type="primary">Hmbs</name>
    <name evidence="12" type="ORF">EWB00_008510</name>
</gene>
<dbReference type="EMBL" id="SKCS01000473">
    <property type="protein sequence ID" value="TNN06240.1"/>
    <property type="molecule type" value="Genomic_DNA"/>
</dbReference>
<evidence type="ECO:0000313" key="11">
    <source>
        <dbReference type="EMBL" id="CAX72749.1"/>
    </source>
</evidence>
<dbReference type="NCBIfam" id="TIGR00212">
    <property type="entry name" value="hemC"/>
    <property type="match status" value="1"/>
</dbReference>
<reference evidence="12 13" key="3">
    <citation type="submission" date="2019-03" db="EMBL/GenBank/DDBJ databases">
        <title>An improved genome assembly of the fluke Schistosoma japonicum.</title>
        <authorList>
            <person name="Hu W."/>
            <person name="Luo F."/>
            <person name="Yin M."/>
            <person name="Mo X."/>
            <person name="Sun C."/>
            <person name="Wu Q."/>
            <person name="Zhu B."/>
            <person name="Xiang M."/>
            <person name="Wang J."/>
            <person name="Wang Y."/>
            <person name="Zhang T."/>
            <person name="Xu B."/>
            <person name="Zheng H."/>
            <person name="Feng Z."/>
        </authorList>
    </citation>
    <scope>NUCLEOTIDE SEQUENCE [LARGE SCALE GENOMIC DNA]</scope>
    <source>
        <strain evidence="12">HuSjv2</strain>
        <tissue evidence="12">Worms</tissue>
    </source>
</reference>
<dbReference type="InterPro" id="IPR022417">
    <property type="entry name" value="Porphobilin_deaminase_N"/>
</dbReference>
<feature type="domain" description="Porphobilinogen deaminase N-terminal" evidence="9">
    <location>
        <begin position="10"/>
        <end position="231"/>
    </location>
</feature>
<keyword evidence="7" id="KW-0627">Porphyrin biosynthesis</keyword>
<evidence type="ECO:0000313" key="12">
    <source>
        <dbReference type="EMBL" id="TNN06240.1"/>
    </source>
</evidence>
<dbReference type="Proteomes" id="UP000311919">
    <property type="component" value="Unassembled WGS sequence"/>
</dbReference>
<dbReference type="FunFam" id="3.40.190.10:FF:000004">
    <property type="entry name" value="Porphobilinogen deaminase"/>
    <property type="match status" value="1"/>
</dbReference>
<proteinExistence type="evidence at transcript level"/>
<evidence type="ECO:0000256" key="5">
    <source>
        <dbReference type="ARBA" id="ARBA00012655"/>
    </source>
</evidence>
<dbReference type="PANTHER" id="PTHR11557:SF0">
    <property type="entry name" value="PORPHOBILINOGEN DEAMINASE"/>
    <property type="match status" value="1"/>
</dbReference>
<comment type="pathway">
    <text evidence="3">Porphyrin-containing compound metabolism; protoporphyrin-IX biosynthesis; coproporphyrinogen-III from 5-aminolevulinate: step 2/4.</text>
</comment>
<dbReference type="InterPro" id="IPR022419">
    <property type="entry name" value="Porphobilin_deaminase_cofac_BS"/>
</dbReference>
<dbReference type="Gene3D" id="3.40.190.10">
    <property type="entry name" value="Periplasmic binding protein-like II"/>
    <property type="match status" value="2"/>
</dbReference>
<sequence>MLDASSQHAVRVGSRRSNLALLQTEMAISLLKVQKPHIMFEVVEIATVGDEILDVPLSKIGDKSLFTKELEKSLLVGEVDLVVHSLKDVPSVLPTGLVLGCVFGRSSPEDVVLMAPHNRGMKLSDLPVGATVGTSSIRRVATLIRKYPHLKFISIRGNLNTRLAKLDTPSNLQKQCCTGNQSLSYDALILAKAGVERMGWVDRIDQVLSDSFYAVSQGALACECLQNNTFIMDLLSLIHDESSALTAIAERSLMHQLDGGCSIPISVRSDLTLKEDFKSSKLTLHANILSVDGVKSVERSASVVFPEIIPTNDCMKWSRVLLSQLNVYGDSNTNTPIMENDEALLSSLTENELKGALDASSVFMGVAVTPSSEVSRLRMAIAQSLGCIVAKYLLLSGAGEILHEIRSQSTESS</sequence>
<dbReference type="InterPro" id="IPR000860">
    <property type="entry name" value="HemC"/>
</dbReference>
<dbReference type="AlphaFoldDB" id="C1LDH1"/>
<dbReference type="UniPathway" id="UPA00251">
    <property type="reaction ID" value="UER00319"/>
</dbReference>
<dbReference type="GO" id="GO:0004418">
    <property type="term" value="F:hydroxymethylbilane synthase activity"/>
    <property type="evidence" value="ECO:0007669"/>
    <property type="project" value="UniProtKB-EC"/>
</dbReference>
<evidence type="ECO:0000256" key="7">
    <source>
        <dbReference type="ARBA" id="ARBA00023244"/>
    </source>
</evidence>
<evidence type="ECO:0000256" key="4">
    <source>
        <dbReference type="ARBA" id="ARBA00005638"/>
    </source>
</evidence>
<dbReference type="Pfam" id="PF03900">
    <property type="entry name" value="Porphobil_deamC"/>
    <property type="match status" value="1"/>
</dbReference>
<comment type="similarity">
    <text evidence="4">Belongs to the HMBS family.</text>
</comment>
<protein>
    <recommendedName>
        <fullName evidence="5">hydroxymethylbilane synthase</fullName>
        <ecNumber evidence="5">2.5.1.61</ecNumber>
    </recommendedName>
    <alternativeName>
        <fullName evidence="8">Hydroxymethylbilane synthase</fullName>
    </alternativeName>
</protein>
<evidence type="ECO:0000259" key="9">
    <source>
        <dbReference type="Pfam" id="PF01379"/>
    </source>
</evidence>
<dbReference type="Gene3D" id="3.30.160.40">
    <property type="entry name" value="Porphobilinogen deaminase, C-terminal domain"/>
    <property type="match status" value="1"/>
</dbReference>
<dbReference type="EC" id="2.5.1.61" evidence="5"/>
<dbReference type="STRING" id="6182.C1LDH1"/>
<dbReference type="SUPFAM" id="SSF54782">
    <property type="entry name" value="Porphobilinogen deaminase (hydroxymethylbilane synthase), C-terminal domain"/>
    <property type="match status" value="1"/>
</dbReference>
<comment type="cofactor">
    <cofactor evidence="1">
        <name>dipyrromethane</name>
        <dbReference type="ChEBI" id="CHEBI:60342"/>
    </cofactor>
</comment>
<evidence type="ECO:0000313" key="13">
    <source>
        <dbReference type="Proteomes" id="UP000311919"/>
    </source>
</evidence>